<sequence length="82" mass="9059">MSAPAAENIGTECCCVEELHPRWLPAWVAARVPARRALAKCYLCAFARRGRPGRVTLDLLDHIANKHKAVASPAIRKRGRRG</sequence>
<evidence type="ECO:0000313" key="1">
    <source>
        <dbReference type="EMBL" id="MCM0622186.1"/>
    </source>
</evidence>
<evidence type="ECO:0000313" key="2">
    <source>
        <dbReference type="Proteomes" id="UP001139485"/>
    </source>
</evidence>
<keyword evidence="2" id="KW-1185">Reference proteome</keyword>
<organism evidence="1 2">
    <name type="scientific">Nocardioides bruguierae</name>
    <dbReference type="NCBI Taxonomy" id="2945102"/>
    <lineage>
        <taxon>Bacteria</taxon>
        <taxon>Bacillati</taxon>
        <taxon>Actinomycetota</taxon>
        <taxon>Actinomycetes</taxon>
        <taxon>Propionibacteriales</taxon>
        <taxon>Nocardioidaceae</taxon>
        <taxon>Nocardioides</taxon>
    </lineage>
</organism>
<dbReference type="EMBL" id="JAMOIL010000030">
    <property type="protein sequence ID" value="MCM0622186.1"/>
    <property type="molecule type" value="Genomic_DNA"/>
</dbReference>
<dbReference type="AlphaFoldDB" id="A0A9X2DAK0"/>
<reference evidence="1" key="1">
    <citation type="submission" date="2022-05" db="EMBL/GenBank/DDBJ databases">
        <authorList>
            <person name="Tuo L."/>
        </authorList>
    </citation>
    <scope>NUCLEOTIDE SEQUENCE</scope>
    <source>
        <strain evidence="1">BSK12Z-4</strain>
    </source>
</reference>
<gene>
    <name evidence="1" type="ORF">M8330_17985</name>
</gene>
<proteinExistence type="predicted"/>
<dbReference type="Proteomes" id="UP001139485">
    <property type="component" value="Unassembled WGS sequence"/>
</dbReference>
<protein>
    <submittedName>
        <fullName evidence="1">Uncharacterized protein</fullName>
    </submittedName>
</protein>
<dbReference type="RefSeq" id="WP_250828447.1">
    <property type="nucleotide sequence ID" value="NZ_JAMOIL010000030.1"/>
</dbReference>
<accession>A0A9X2DAK0</accession>
<name>A0A9X2DAK0_9ACTN</name>
<comment type="caution">
    <text evidence="1">The sequence shown here is derived from an EMBL/GenBank/DDBJ whole genome shotgun (WGS) entry which is preliminary data.</text>
</comment>